<gene>
    <name evidence="1" type="ORF">g.17446</name>
</gene>
<protein>
    <submittedName>
        <fullName evidence="1">Uncharacterized protein</fullName>
    </submittedName>
</protein>
<name>A0A1E1WCW8_PECGO</name>
<accession>A0A1E1WCW8</accession>
<dbReference type="AlphaFoldDB" id="A0A1E1WCW8"/>
<evidence type="ECO:0000313" key="1">
    <source>
        <dbReference type="EMBL" id="JAT84799.1"/>
    </source>
</evidence>
<sequence length="127" mass="14941">PSLIRKKRQVTGWNVHIKELHNKARLDYQLWKLHGSPKQGTTYNNMISSRNKFKNKIVWCQKNENQIKMDIIAKRRQEKDFCKFWKSTKSLDLKPTHPLSVSGTQDPKQIANMFASQFNEKAVTLND</sequence>
<feature type="non-terminal residue" evidence="1">
    <location>
        <position position="127"/>
    </location>
</feature>
<organism evidence="1">
    <name type="scientific">Pectinophora gossypiella</name>
    <name type="common">Cotton pink bollworm</name>
    <name type="synonym">Depressaria gossypiella</name>
    <dbReference type="NCBI Taxonomy" id="13191"/>
    <lineage>
        <taxon>Eukaryota</taxon>
        <taxon>Metazoa</taxon>
        <taxon>Ecdysozoa</taxon>
        <taxon>Arthropoda</taxon>
        <taxon>Hexapoda</taxon>
        <taxon>Insecta</taxon>
        <taxon>Pterygota</taxon>
        <taxon>Neoptera</taxon>
        <taxon>Endopterygota</taxon>
        <taxon>Lepidoptera</taxon>
        <taxon>Glossata</taxon>
        <taxon>Ditrysia</taxon>
        <taxon>Gelechioidea</taxon>
        <taxon>Gelechiidae</taxon>
        <taxon>Apatetrinae</taxon>
        <taxon>Pectinophora</taxon>
    </lineage>
</organism>
<dbReference type="OrthoDB" id="7476844at2759"/>
<dbReference type="EMBL" id="GDQN01006255">
    <property type="protein sequence ID" value="JAT84799.1"/>
    <property type="molecule type" value="Transcribed_RNA"/>
</dbReference>
<feature type="non-terminal residue" evidence="1">
    <location>
        <position position="1"/>
    </location>
</feature>
<reference evidence="1" key="1">
    <citation type="submission" date="2015-09" db="EMBL/GenBank/DDBJ databases">
        <title>De novo assembly of Pectinophora gossypiella (Pink Bollworm) gut transcriptome.</title>
        <authorList>
            <person name="Tassone E.E."/>
        </authorList>
    </citation>
    <scope>NUCLEOTIDE SEQUENCE</scope>
</reference>
<proteinExistence type="predicted"/>